<name>A0A6H3F978_9BACT</name>
<dbReference type="PANTHER" id="PTHR35790">
    <property type="entry name" value="HTH-TYPE TRANSCRIPTIONAL REGULATOR PCHR"/>
    <property type="match status" value="1"/>
</dbReference>
<organism evidence="5 6">
    <name type="scientific">Desulfovibrio legallii</name>
    <dbReference type="NCBI Taxonomy" id="571438"/>
    <lineage>
        <taxon>Bacteria</taxon>
        <taxon>Pseudomonadati</taxon>
        <taxon>Thermodesulfobacteriota</taxon>
        <taxon>Desulfovibrionia</taxon>
        <taxon>Desulfovibrionales</taxon>
        <taxon>Desulfovibrionaceae</taxon>
        <taxon>Desulfovibrio</taxon>
    </lineage>
</organism>
<proteinExistence type="predicted"/>
<dbReference type="Pfam" id="PF01047">
    <property type="entry name" value="MarR"/>
    <property type="match status" value="1"/>
</dbReference>
<evidence type="ECO:0000256" key="2">
    <source>
        <dbReference type="ARBA" id="ARBA00023125"/>
    </source>
</evidence>
<dbReference type="GO" id="GO:0003677">
    <property type="term" value="F:DNA binding"/>
    <property type="evidence" value="ECO:0007669"/>
    <property type="project" value="UniProtKB-KW"/>
</dbReference>
<dbReference type="InterPro" id="IPR036390">
    <property type="entry name" value="WH_DNA-bd_sf"/>
</dbReference>
<keyword evidence="6" id="KW-1185">Reference proteome</keyword>
<dbReference type="GO" id="GO:0003700">
    <property type="term" value="F:DNA-binding transcription factor activity"/>
    <property type="evidence" value="ECO:0007669"/>
    <property type="project" value="InterPro"/>
</dbReference>
<dbReference type="AlphaFoldDB" id="A0A6H3F978"/>
<dbReference type="InterPro" id="IPR052067">
    <property type="entry name" value="Metal_resp_HTH_trans_reg"/>
</dbReference>
<evidence type="ECO:0000256" key="3">
    <source>
        <dbReference type="ARBA" id="ARBA00023163"/>
    </source>
</evidence>
<evidence type="ECO:0000259" key="4">
    <source>
        <dbReference type="PROSITE" id="PS50995"/>
    </source>
</evidence>
<dbReference type="SMART" id="SM00347">
    <property type="entry name" value="HTH_MARR"/>
    <property type="match status" value="1"/>
</dbReference>
<accession>A0A6H3F978</accession>
<dbReference type="Proteomes" id="UP000292919">
    <property type="component" value="Unassembled WGS sequence"/>
</dbReference>
<dbReference type="SUPFAM" id="SSF46785">
    <property type="entry name" value="Winged helix' DNA-binding domain"/>
    <property type="match status" value="1"/>
</dbReference>
<evidence type="ECO:0000313" key="6">
    <source>
        <dbReference type="Proteomes" id="UP000292919"/>
    </source>
</evidence>
<keyword evidence="2" id="KW-0238">DNA-binding</keyword>
<dbReference type="EMBL" id="SIXC01000006">
    <property type="protein sequence ID" value="TBH79965.1"/>
    <property type="molecule type" value="Genomic_DNA"/>
</dbReference>
<reference evidence="5 6" key="1">
    <citation type="submission" date="2018-12" db="EMBL/GenBank/DDBJ databases">
        <title>First genome draft of Desulfovibrio legallis sp. nov.</title>
        <authorList>
            <person name="Ben Dhia O."/>
            <person name="Najjari A."/>
            <person name="Ferjani R."/>
            <person name="Fhoula I."/>
            <person name="Fardeau M.-L."/>
            <person name="Boudabbous A."/>
            <person name="Ouzari H.I."/>
        </authorList>
    </citation>
    <scope>NUCLEOTIDE SEQUENCE [LARGE SCALE GENOMIC DNA]</scope>
    <source>
        <strain evidence="5 6">H1T</strain>
    </source>
</reference>
<dbReference type="PANTHER" id="PTHR35790:SF4">
    <property type="entry name" value="HTH-TYPE TRANSCRIPTIONAL REGULATOR PCHR"/>
    <property type="match status" value="1"/>
</dbReference>
<comment type="caution">
    <text evidence="5">The sequence shown here is derived from an EMBL/GenBank/DDBJ whole genome shotgun (WGS) entry which is preliminary data.</text>
</comment>
<dbReference type="InterPro" id="IPR000835">
    <property type="entry name" value="HTH_MarR-typ"/>
</dbReference>
<feature type="domain" description="HTH marR-type" evidence="4">
    <location>
        <begin position="15"/>
        <end position="152"/>
    </location>
</feature>
<gene>
    <name evidence="5" type="ORF">EB812_06705</name>
</gene>
<dbReference type="Gene3D" id="1.10.10.10">
    <property type="entry name" value="Winged helix-like DNA-binding domain superfamily/Winged helix DNA-binding domain"/>
    <property type="match status" value="1"/>
</dbReference>
<dbReference type="PRINTS" id="PR00598">
    <property type="entry name" value="HTHMARR"/>
</dbReference>
<dbReference type="InterPro" id="IPR036388">
    <property type="entry name" value="WH-like_DNA-bd_sf"/>
</dbReference>
<dbReference type="PROSITE" id="PS50995">
    <property type="entry name" value="HTH_MARR_2"/>
    <property type="match status" value="1"/>
</dbReference>
<keyword evidence="3" id="KW-0804">Transcription</keyword>
<evidence type="ECO:0000313" key="5">
    <source>
        <dbReference type="EMBL" id="TBH79965.1"/>
    </source>
</evidence>
<sequence length="158" mass="18411">MLIITVWRVVVNAENEKIAHLFLELIETVTTLARRPVVFGKDIFYRRELHSIALIGQSEGITSAELAKFFGITRGVTHKILVQLEKKGFIRKTKQPDNNRDIALYLTESGQKVFALHERYHQELSRDFYSFLATKKPSVRREYIDFLQHALNMAKEHL</sequence>
<evidence type="ECO:0000256" key="1">
    <source>
        <dbReference type="ARBA" id="ARBA00023015"/>
    </source>
</evidence>
<keyword evidence="1" id="KW-0805">Transcription regulation</keyword>
<protein>
    <submittedName>
        <fullName evidence="5">MarR family transcriptional regulator</fullName>
    </submittedName>
</protein>